<name>A0A096M0H1_POEFO</name>
<keyword evidence="7" id="KW-1185">Reference proteome</keyword>
<comment type="subcellular location">
    <subcellularLocation>
        <location evidence="1">Membrane</location>
    </subcellularLocation>
</comment>
<evidence type="ECO:0000256" key="2">
    <source>
        <dbReference type="ARBA" id="ARBA00022729"/>
    </source>
</evidence>
<keyword evidence="4" id="KW-0325">Glycoprotein</keyword>
<dbReference type="GO" id="GO:0016020">
    <property type="term" value="C:membrane"/>
    <property type="evidence" value="ECO:0007669"/>
    <property type="project" value="UniProtKB-SubCell"/>
</dbReference>
<keyword evidence="3" id="KW-0472">Membrane</keyword>
<dbReference type="STRING" id="48698.ENSPFOP00000024912"/>
<evidence type="ECO:0000256" key="3">
    <source>
        <dbReference type="ARBA" id="ARBA00023136"/>
    </source>
</evidence>
<evidence type="ECO:0000259" key="5">
    <source>
        <dbReference type="PROSITE" id="PS50835"/>
    </source>
</evidence>
<accession>A0A096M0H1</accession>
<protein>
    <recommendedName>
        <fullName evidence="5">Ig-like domain-containing protein</fullName>
    </recommendedName>
</protein>
<dbReference type="Gene3D" id="2.60.40.10">
    <property type="entry name" value="Immunoglobulins"/>
    <property type="match status" value="3"/>
</dbReference>
<dbReference type="InterPro" id="IPR007110">
    <property type="entry name" value="Ig-like_dom"/>
</dbReference>
<reference evidence="6" key="2">
    <citation type="submission" date="2025-08" db="UniProtKB">
        <authorList>
            <consortium name="Ensembl"/>
        </authorList>
    </citation>
    <scope>IDENTIFICATION</scope>
</reference>
<dbReference type="EMBL" id="AYCK01002980">
    <property type="status" value="NOT_ANNOTATED_CDS"/>
    <property type="molecule type" value="Genomic_DNA"/>
</dbReference>
<feature type="domain" description="Ig-like" evidence="5">
    <location>
        <begin position="99"/>
        <end position="162"/>
    </location>
</feature>
<reference evidence="7" key="1">
    <citation type="submission" date="2013-10" db="EMBL/GenBank/DDBJ databases">
        <authorList>
            <person name="Schartl M."/>
            <person name="Warren W."/>
        </authorList>
    </citation>
    <scope>NUCLEOTIDE SEQUENCE [LARGE SCALE GENOMIC DNA]</scope>
    <source>
        <strain evidence="7">female</strain>
    </source>
</reference>
<dbReference type="InterPro" id="IPR015631">
    <property type="entry name" value="CD2/SLAM_rcpt"/>
</dbReference>
<evidence type="ECO:0000256" key="1">
    <source>
        <dbReference type="ARBA" id="ARBA00004370"/>
    </source>
</evidence>
<dbReference type="PROSITE" id="PS50835">
    <property type="entry name" value="IG_LIKE"/>
    <property type="match status" value="1"/>
</dbReference>
<dbReference type="Proteomes" id="UP000028760">
    <property type="component" value="Unassembled WGS sequence"/>
</dbReference>
<dbReference type="PANTHER" id="PTHR12080">
    <property type="entry name" value="SIGNALING LYMPHOCYTIC ACTIVATION MOLECULE"/>
    <property type="match status" value="1"/>
</dbReference>
<reference evidence="6" key="3">
    <citation type="submission" date="2025-09" db="UniProtKB">
        <authorList>
            <consortium name="Ensembl"/>
        </authorList>
    </citation>
    <scope>IDENTIFICATION</scope>
</reference>
<dbReference type="InterPro" id="IPR036179">
    <property type="entry name" value="Ig-like_dom_sf"/>
</dbReference>
<evidence type="ECO:0000313" key="6">
    <source>
        <dbReference type="Ensembl" id="ENSPFOP00000024912.1"/>
    </source>
</evidence>
<evidence type="ECO:0000256" key="4">
    <source>
        <dbReference type="ARBA" id="ARBA00023180"/>
    </source>
</evidence>
<proteinExistence type="predicted"/>
<dbReference type="GeneTree" id="ENSGT01120000274647"/>
<dbReference type="Ensembl" id="ENSPFOT00000029125.1">
    <property type="protein sequence ID" value="ENSPFOP00000024912.1"/>
    <property type="gene ID" value="ENSPFOG00000022232.1"/>
</dbReference>
<dbReference type="InterPro" id="IPR013783">
    <property type="entry name" value="Ig-like_fold"/>
</dbReference>
<keyword evidence="2" id="KW-0732">Signal</keyword>
<organism evidence="6 7">
    <name type="scientific">Poecilia formosa</name>
    <name type="common">Amazon molly</name>
    <name type="synonym">Limia formosa</name>
    <dbReference type="NCBI Taxonomy" id="48698"/>
    <lineage>
        <taxon>Eukaryota</taxon>
        <taxon>Metazoa</taxon>
        <taxon>Chordata</taxon>
        <taxon>Craniata</taxon>
        <taxon>Vertebrata</taxon>
        <taxon>Euteleostomi</taxon>
        <taxon>Actinopterygii</taxon>
        <taxon>Neopterygii</taxon>
        <taxon>Teleostei</taxon>
        <taxon>Neoteleostei</taxon>
        <taxon>Acanthomorphata</taxon>
        <taxon>Ovalentaria</taxon>
        <taxon>Atherinomorphae</taxon>
        <taxon>Cyprinodontiformes</taxon>
        <taxon>Poeciliidae</taxon>
        <taxon>Poeciliinae</taxon>
        <taxon>Poecilia</taxon>
    </lineage>
</organism>
<dbReference type="SUPFAM" id="SSF48726">
    <property type="entry name" value="Immunoglobulin"/>
    <property type="match status" value="3"/>
</dbReference>
<dbReference type="PANTHER" id="PTHR12080:SF111">
    <property type="entry name" value="IMMUNOGLOBULIN V-SET DOMAIN-CONTAINING PROTEIN"/>
    <property type="match status" value="1"/>
</dbReference>
<sequence>MDNVLQIPRFRWKRNNSVILYWRNNRVITRKDDRIPFFPINGSVRINDLRRNDSGEYKIEMFDRNGKNTGWKTLQLFVQAPVSSVQLAHDCLSQLQMKVSCVSQGDSPQYSWTLDGHTLTDSELFSRNTRTNIIVLRQNISGHLVCSVRNQISNSSKEMNLNYCVNVLNKCKKWVDLRGAVDIQLTNNVSEIPRFTWIKGNSIILKWRKKKIVTPKNDRIPFFPSNGSVRINDLTRTDSGEYKIDMFDEDGYMMGCRTLQLFVQAPVSSVQLSHDC</sequence>
<dbReference type="AlphaFoldDB" id="A0A096M0H1"/>
<evidence type="ECO:0000313" key="7">
    <source>
        <dbReference type="Proteomes" id="UP000028760"/>
    </source>
</evidence>